<keyword evidence="2" id="KW-0812">Transmembrane</keyword>
<feature type="region of interest" description="Disordered" evidence="1">
    <location>
        <begin position="170"/>
        <end position="197"/>
    </location>
</feature>
<feature type="compositionally biased region" description="Low complexity" evidence="1">
    <location>
        <begin position="185"/>
        <end position="197"/>
    </location>
</feature>
<evidence type="ECO:0000256" key="1">
    <source>
        <dbReference type="SAM" id="MobiDB-lite"/>
    </source>
</evidence>
<sequence length="197" mass="19863">MELEVLTSQARRRLALKTSAMAVLGAGIFGAIPVMAAVAQPAPVAYTCNNETITFTMELKTPTTARPSAPVTVIWDIKQPASGYLSPTAEITPNSSVVAQGTISPSGSPIPSSQVVASASVAPATTISETAPLPIPTMTMVVTPTASGTVALKGGGFAVEVNEGQTYNCTPPTNGGPSVNLVVGTPTATPTKSPTPT</sequence>
<name>A0A4V2Z9V7_9ACTN</name>
<organism evidence="3 4">
    <name type="scientific">Nonomuraea mesophila</name>
    <dbReference type="NCBI Taxonomy" id="2530382"/>
    <lineage>
        <taxon>Bacteria</taxon>
        <taxon>Bacillati</taxon>
        <taxon>Actinomycetota</taxon>
        <taxon>Actinomycetes</taxon>
        <taxon>Streptosporangiales</taxon>
        <taxon>Streptosporangiaceae</taxon>
        <taxon>Nonomuraea</taxon>
    </lineage>
</organism>
<evidence type="ECO:0000313" key="4">
    <source>
        <dbReference type="Proteomes" id="UP000295136"/>
    </source>
</evidence>
<dbReference type="EMBL" id="SMLD01000063">
    <property type="protein sequence ID" value="TDE46275.1"/>
    <property type="molecule type" value="Genomic_DNA"/>
</dbReference>
<comment type="caution">
    <text evidence="3">The sequence shown here is derived from an EMBL/GenBank/DDBJ whole genome shotgun (WGS) entry which is preliminary data.</text>
</comment>
<keyword evidence="4" id="KW-1185">Reference proteome</keyword>
<dbReference type="AlphaFoldDB" id="A0A4V2Z9V7"/>
<feature type="transmembrane region" description="Helical" evidence="2">
    <location>
        <begin position="20"/>
        <end position="39"/>
    </location>
</feature>
<feature type="non-terminal residue" evidence="3">
    <location>
        <position position="197"/>
    </location>
</feature>
<evidence type="ECO:0000313" key="3">
    <source>
        <dbReference type="EMBL" id="TDE46275.1"/>
    </source>
</evidence>
<protein>
    <submittedName>
        <fullName evidence="3">Uncharacterized protein</fullName>
    </submittedName>
</protein>
<proteinExistence type="predicted"/>
<gene>
    <name evidence="3" type="ORF">E1295_23625</name>
</gene>
<dbReference type="Proteomes" id="UP000295136">
    <property type="component" value="Unassembled WGS sequence"/>
</dbReference>
<evidence type="ECO:0000256" key="2">
    <source>
        <dbReference type="SAM" id="Phobius"/>
    </source>
</evidence>
<reference evidence="3 4" key="1">
    <citation type="submission" date="2019-03" db="EMBL/GenBank/DDBJ databases">
        <title>Draft genome sequences of novel Actinobacteria.</title>
        <authorList>
            <person name="Sahin N."/>
            <person name="Ay H."/>
            <person name="Saygin H."/>
        </authorList>
    </citation>
    <scope>NUCLEOTIDE SEQUENCE [LARGE SCALE GENOMIC DNA]</scope>
    <source>
        <strain evidence="3 4">6K102</strain>
    </source>
</reference>
<accession>A0A4V2Z9V7</accession>
<keyword evidence="2" id="KW-1133">Transmembrane helix</keyword>
<keyword evidence="2" id="KW-0472">Membrane</keyword>